<dbReference type="EMBL" id="MAHX01000013">
    <property type="protein sequence ID" value="OPC65988.1"/>
    <property type="molecule type" value="Genomic_DNA"/>
</dbReference>
<accession>A0A1T3MMX3</accession>
<keyword evidence="1" id="KW-0472">Membrane</keyword>
<dbReference type="AlphaFoldDB" id="A0A1T3MMX3"/>
<feature type="transmembrane region" description="Helical" evidence="1">
    <location>
        <begin position="171"/>
        <end position="190"/>
    </location>
</feature>
<comment type="caution">
    <text evidence="2">The sequence shown here is derived from an EMBL/GenBank/DDBJ whole genome shotgun (WGS) entry which is preliminary data.</text>
</comment>
<evidence type="ECO:0000313" key="3">
    <source>
        <dbReference type="Proteomes" id="UP000190813"/>
    </source>
</evidence>
<proteinExistence type="predicted"/>
<name>A0A1T3MMX3_9FLAO</name>
<dbReference type="Gene3D" id="1.10.30.50">
    <property type="match status" value="1"/>
</dbReference>
<feature type="transmembrane region" description="Helical" evidence="1">
    <location>
        <begin position="146"/>
        <end position="165"/>
    </location>
</feature>
<evidence type="ECO:0000313" key="2">
    <source>
        <dbReference type="EMBL" id="OPC65988.1"/>
    </source>
</evidence>
<reference evidence="2 3" key="1">
    <citation type="submission" date="2016-06" db="EMBL/GenBank/DDBJ databases">
        <title>Revisiting the taxonomy of the Elizabethkingia Genus based on Whole-Genome Sequencing, Optical Mapping, and MALDI-TOF.</title>
        <authorList>
            <person name="Nicholson A.C."/>
        </authorList>
    </citation>
    <scope>NUCLEOTIDE SEQUENCE [LARGE SCALE GENOMIC DNA]</scope>
    <source>
        <strain evidence="2 3">G4070</strain>
    </source>
</reference>
<sequence>MKKNKTEKVHRNRLRNRDLKLLWGLSGGICAYCKIPFIDMENLTYIVHQAHVIARSDKSLPSYRDIPLQEKDRYENHFLLHPTCHEETKYYSLEELQAIKVNHERHVRDTLTGTYHPFPIGRGKFAKYPHITYYPIEKKFNPLKSYVSILISTIMIIVSLLYVTYIDDKKLDSSIFLCIILISFSLLYIIKAIKEIKQKPNEILYKGNCIFTGCNGKVNIRRPSPIWDSLSKQTVPEPGIGICNFDHTHTFTVSRDLSISNRGDYHEFKINIR</sequence>
<keyword evidence="1" id="KW-1133">Transmembrane helix</keyword>
<dbReference type="RefSeq" id="WP_078771580.1">
    <property type="nucleotide sequence ID" value="NZ_CBCSBR010000064.1"/>
</dbReference>
<keyword evidence="3" id="KW-1185">Reference proteome</keyword>
<evidence type="ECO:0000256" key="1">
    <source>
        <dbReference type="SAM" id="Phobius"/>
    </source>
</evidence>
<dbReference type="Proteomes" id="UP000190813">
    <property type="component" value="Unassembled WGS sequence"/>
</dbReference>
<protein>
    <submittedName>
        <fullName evidence="2">Uncharacterized protein</fullName>
    </submittedName>
</protein>
<keyword evidence="1" id="KW-0812">Transmembrane</keyword>
<organism evidence="2 3">
    <name type="scientific">Elizabethkingia occulta</name>
    <dbReference type="NCBI Taxonomy" id="1867263"/>
    <lineage>
        <taxon>Bacteria</taxon>
        <taxon>Pseudomonadati</taxon>
        <taxon>Bacteroidota</taxon>
        <taxon>Flavobacteriia</taxon>
        <taxon>Flavobacteriales</taxon>
        <taxon>Weeksellaceae</taxon>
        <taxon>Elizabethkingia</taxon>
    </lineage>
</organism>
<gene>
    <name evidence="2" type="ORF">BAZ10_01765</name>
</gene>